<evidence type="ECO:0000256" key="6">
    <source>
        <dbReference type="SAM" id="MobiDB-lite"/>
    </source>
</evidence>
<dbReference type="Proteomes" id="UP000199309">
    <property type="component" value="Unassembled WGS sequence"/>
</dbReference>
<feature type="region of interest" description="Disordered" evidence="6">
    <location>
        <begin position="86"/>
        <end position="155"/>
    </location>
</feature>
<sequence length="435" mass="45730">MIFDKVKGLFHKKRDEDFEEEETETLDEKAEKEIGESGEIDFSDDDDPESRAKTLKKKAIMVTGGAVLLCAITAAASNTFFGTKEKADKPLSSQSVATAATPAEQLPDKYSEIGKYQKNKGNDLNSNGGQGGQVTNSPNRAQNSYQPASTATSRPAAVTYVPTTPVAASSNSSYRDNAAAEEEKAAKVQPAINSSALAFKIAAAVSQGQTPEVTPISTAVAGTSKIQAIPTAYSFSDDEPQDTGSYVLNAGAVIQATLLTGVTSDVPNGDVVAQVRQNIYDSLTGTHLLIPQGSRIIGTTGVAGGLGNQRISVVFKRIILPNGASLTLPNQQAIDGTGYPGLMDKYNEHRGKLYQTAFFSTLLSAAAQSLTGNTSGSDSRSPGQEAVSGAVASILQTGQKLMDKDANVNPTIEIEPGFQFSVFVNQDLAIGAYRD</sequence>
<gene>
    <name evidence="8" type="ORF">SAMN05660299_01146</name>
</gene>
<keyword evidence="3 7" id="KW-0812">Transmembrane</keyword>
<comment type="subcellular location">
    <subcellularLocation>
        <location evidence="1">Membrane</location>
        <topology evidence="1">Single-pass membrane protein</topology>
    </subcellularLocation>
</comment>
<feature type="region of interest" description="Disordered" evidence="6">
    <location>
        <begin position="14"/>
        <end position="51"/>
    </location>
</feature>
<evidence type="ECO:0000256" key="3">
    <source>
        <dbReference type="ARBA" id="ARBA00022692"/>
    </source>
</evidence>
<dbReference type="InterPro" id="IPR042217">
    <property type="entry name" value="T4SS_VirB10/TrbI"/>
</dbReference>
<dbReference type="GO" id="GO:0016020">
    <property type="term" value="C:membrane"/>
    <property type="evidence" value="ECO:0007669"/>
    <property type="project" value="UniProtKB-SubCell"/>
</dbReference>
<dbReference type="RefSeq" id="WP_091649161.1">
    <property type="nucleotide sequence ID" value="NZ_FNHQ01000009.1"/>
</dbReference>
<evidence type="ECO:0000256" key="4">
    <source>
        <dbReference type="ARBA" id="ARBA00022989"/>
    </source>
</evidence>
<dbReference type="InterPro" id="IPR005498">
    <property type="entry name" value="T4SS_VirB10/TraB/TrbI"/>
</dbReference>
<keyword evidence="5 7" id="KW-0472">Membrane</keyword>
<protein>
    <submittedName>
        <fullName evidence="8">Conjugation TrbI-like protein</fullName>
    </submittedName>
</protein>
<evidence type="ECO:0000313" key="9">
    <source>
        <dbReference type="Proteomes" id="UP000199309"/>
    </source>
</evidence>
<dbReference type="Pfam" id="PF03743">
    <property type="entry name" value="TrbI"/>
    <property type="match status" value="1"/>
</dbReference>
<proteinExistence type="inferred from homology"/>
<evidence type="ECO:0000313" key="8">
    <source>
        <dbReference type="EMBL" id="SDM57656.1"/>
    </source>
</evidence>
<comment type="similarity">
    <text evidence="2">Belongs to the TrbI/VirB10 family.</text>
</comment>
<dbReference type="OrthoDB" id="9807354at2"/>
<organism evidence="8 9">
    <name type="scientific">Megasphaera paucivorans</name>
    <dbReference type="NCBI Taxonomy" id="349095"/>
    <lineage>
        <taxon>Bacteria</taxon>
        <taxon>Bacillati</taxon>
        <taxon>Bacillota</taxon>
        <taxon>Negativicutes</taxon>
        <taxon>Veillonellales</taxon>
        <taxon>Veillonellaceae</taxon>
        <taxon>Megasphaera</taxon>
    </lineage>
</organism>
<evidence type="ECO:0000256" key="2">
    <source>
        <dbReference type="ARBA" id="ARBA00010265"/>
    </source>
</evidence>
<keyword evidence="9" id="KW-1185">Reference proteome</keyword>
<keyword evidence="4 7" id="KW-1133">Transmembrane helix</keyword>
<name>A0A1G9UCI3_9FIRM</name>
<dbReference type="EMBL" id="FNHQ01000009">
    <property type="protein sequence ID" value="SDM57656.1"/>
    <property type="molecule type" value="Genomic_DNA"/>
</dbReference>
<feature type="compositionally biased region" description="Acidic residues" evidence="6">
    <location>
        <begin position="36"/>
        <end position="48"/>
    </location>
</feature>
<evidence type="ECO:0000256" key="1">
    <source>
        <dbReference type="ARBA" id="ARBA00004167"/>
    </source>
</evidence>
<feature type="compositionally biased region" description="Basic and acidic residues" evidence="6">
    <location>
        <begin position="26"/>
        <end position="35"/>
    </location>
</feature>
<evidence type="ECO:0000256" key="5">
    <source>
        <dbReference type="ARBA" id="ARBA00023136"/>
    </source>
</evidence>
<dbReference type="CDD" id="cd16429">
    <property type="entry name" value="VirB10"/>
    <property type="match status" value="1"/>
</dbReference>
<feature type="compositionally biased region" description="Polar residues" evidence="6">
    <location>
        <begin position="122"/>
        <end position="153"/>
    </location>
</feature>
<dbReference type="AlphaFoldDB" id="A0A1G9UCI3"/>
<reference evidence="8 9" key="1">
    <citation type="submission" date="2016-10" db="EMBL/GenBank/DDBJ databases">
        <authorList>
            <person name="de Groot N.N."/>
        </authorList>
    </citation>
    <scope>NUCLEOTIDE SEQUENCE [LARGE SCALE GENOMIC DNA]</scope>
    <source>
        <strain evidence="8 9">DSM 16981</strain>
    </source>
</reference>
<evidence type="ECO:0000256" key="7">
    <source>
        <dbReference type="SAM" id="Phobius"/>
    </source>
</evidence>
<feature type="transmembrane region" description="Helical" evidence="7">
    <location>
        <begin position="59"/>
        <end position="81"/>
    </location>
</feature>
<accession>A0A1G9UCI3</accession>
<dbReference type="Gene3D" id="2.40.128.260">
    <property type="entry name" value="Type IV secretion system, VirB10/TraB/TrbI"/>
    <property type="match status" value="1"/>
</dbReference>
<dbReference type="STRING" id="349095.SAMN05660299_01146"/>